<gene>
    <name evidence="2" type="ORF">CHS0354_029857</name>
</gene>
<dbReference type="AlphaFoldDB" id="A0AAE0THM8"/>
<dbReference type="EMBL" id="JAEAOA010001782">
    <property type="protein sequence ID" value="KAK3609818.1"/>
    <property type="molecule type" value="Genomic_DNA"/>
</dbReference>
<feature type="region of interest" description="Disordered" evidence="1">
    <location>
        <begin position="114"/>
        <end position="141"/>
    </location>
</feature>
<reference evidence="2" key="1">
    <citation type="journal article" date="2021" name="Genome Biol. Evol.">
        <title>A High-Quality Reference Genome for a Parasitic Bivalve with Doubly Uniparental Inheritance (Bivalvia: Unionida).</title>
        <authorList>
            <person name="Smith C.H."/>
        </authorList>
    </citation>
    <scope>NUCLEOTIDE SEQUENCE</scope>
    <source>
        <strain evidence="2">CHS0354</strain>
    </source>
</reference>
<evidence type="ECO:0000313" key="3">
    <source>
        <dbReference type="Proteomes" id="UP001195483"/>
    </source>
</evidence>
<protein>
    <submittedName>
        <fullName evidence="2">Uncharacterized protein</fullName>
    </submittedName>
</protein>
<sequence length="141" mass="15876">MQVRRRSDICRLDSYLALYREISANDTSTTTTISTIPNSMPTTTTESTQQEVSQRGWRKEMNNKGCSKEGTRESRGDQNETTRKKQPLKAATVISATTTGATTTPVVNMRTQPKKYYQNNHIRKRGRNNSRSITGQNGTTL</sequence>
<feature type="compositionally biased region" description="Low complexity" evidence="1">
    <location>
        <begin position="30"/>
        <end position="54"/>
    </location>
</feature>
<comment type="caution">
    <text evidence="2">The sequence shown here is derived from an EMBL/GenBank/DDBJ whole genome shotgun (WGS) entry which is preliminary data.</text>
</comment>
<reference evidence="2" key="2">
    <citation type="journal article" date="2021" name="Genome Biol. Evol.">
        <title>Developing a high-quality reference genome for a parasitic bivalve with doubly uniparental inheritance (Bivalvia: Unionida).</title>
        <authorList>
            <person name="Smith C.H."/>
        </authorList>
    </citation>
    <scope>NUCLEOTIDE SEQUENCE</scope>
    <source>
        <strain evidence="2">CHS0354</strain>
        <tissue evidence="2">Mantle</tissue>
    </source>
</reference>
<name>A0AAE0THM8_9BIVA</name>
<proteinExistence type="predicted"/>
<reference evidence="2" key="3">
    <citation type="submission" date="2023-05" db="EMBL/GenBank/DDBJ databases">
        <authorList>
            <person name="Smith C.H."/>
        </authorList>
    </citation>
    <scope>NUCLEOTIDE SEQUENCE</scope>
    <source>
        <strain evidence="2">CHS0354</strain>
        <tissue evidence="2">Mantle</tissue>
    </source>
</reference>
<dbReference type="Proteomes" id="UP001195483">
    <property type="component" value="Unassembled WGS sequence"/>
</dbReference>
<evidence type="ECO:0000256" key="1">
    <source>
        <dbReference type="SAM" id="MobiDB-lite"/>
    </source>
</evidence>
<keyword evidence="3" id="KW-1185">Reference proteome</keyword>
<organism evidence="2 3">
    <name type="scientific">Potamilus streckersoni</name>
    <dbReference type="NCBI Taxonomy" id="2493646"/>
    <lineage>
        <taxon>Eukaryota</taxon>
        <taxon>Metazoa</taxon>
        <taxon>Spiralia</taxon>
        <taxon>Lophotrochozoa</taxon>
        <taxon>Mollusca</taxon>
        <taxon>Bivalvia</taxon>
        <taxon>Autobranchia</taxon>
        <taxon>Heteroconchia</taxon>
        <taxon>Palaeoheterodonta</taxon>
        <taxon>Unionida</taxon>
        <taxon>Unionoidea</taxon>
        <taxon>Unionidae</taxon>
        <taxon>Ambleminae</taxon>
        <taxon>Lampsilini</taxon>
        <taxon>Potamilus</taxon>
    </lineage>
</organism>
<feature type="compositionally biased region" description="Basic and acidic residues" evidence="1">
    <location>
        <begin position="57"/>
        <end position="83"/>
    </location>
</feature>
<accession>A0AAE0THM8</accession>
<evidence type="ECO:0000313" key="2">
    <source>
        <dbReference type="EMBL" id="KAK3609818.1"/>
    </source>
</evidence>
<feature type="region of interest" description="Disordered" evidence="1">
    <location>
        <begin position="30"/>
        <end position="89"/>
    </location>
</feature>
<feature type="compositionally biased region" description="Polar residues" evidence="1">
    <location>
        <begin position="129"/>
        <end position="141"/>
    </location>
</feature>